<name>A0AA88P0Z4_TACVA</name>
<dbReference type="GO" id="GO:0032970">
    <property type="term" value="P:regulation of actin filament-based process"/>
    <property type="evidence" value="ECO:0007669"/>
    <property type="project" value="TreeGrafter"/>
</dbReference>
<proteinExistence type="inferred from homology"/>
<comment type="similarity">
    <text evidence="1">Belongs to the costars family.</text>
</comment>
<accession>A0AA88P0Z4</accession>
<dbReference type="PANTHER" id="PTHR46334">
    <property type="entry name" value="COSTARS FAMILY PROTEIN ABRACL"/>
    <property type="match status" value="1"/>
</dbReference>
<dbReference type="Proteomes" id="UP001187315">
    <property type="component" value="Unassembled WGS sequence"/>
</dbReference>
<dbReference type="AlphaFoldDB" id="A0AA88P0Z4"/>
<dbReference type="InterPro" id="IPR038095">
    <property type="entry name" value="Costars_sf"/>
</dbReference>
<evidence type="ECO:0000259" key="4">
    <source>
        <dbReference type="SMART" id="SM01283"/>
    </source>
</evidence>
<dbReference type="PANTHER" id="PTHR46334:SF1">
    <property type="entry name" value="COSTARS FAMILY PROTEIN ABRACL"/>
    <property type="match status" value="1"/>
</dbReference>
<protein>
    <recommendedName>
        <fullName evidence="2">Costars family protein ABRACL</fullName>
    </recommendedName>
    <alternativeName>
        <fullName evidence="3">ABRA C-terminal-like protein</fullName>
    </alternativeName>
</protein>
<dbReference type="SMART" id="SM01283">
    <property type="entry name" value="Costars"/>
    <property type="match status" value="1"/>
</dbReference>
<evidence type="ECO:0000256" key="3">
    <source>
        <dbReference type="ARBA" id="ARBA00031406"/>
    </source>
</evidence>
<evidence type="ECO:0000256" key="1">
    <source>
        <dbReference type="ARBA" id="ARBA00006126"/>
    </source>
</evidence>
<dbReference type="InterPro" id="IPR027817">
    <property type="entry name" value="Costars_dom"/>
</dbReference>
<gene>
    <name evidence="5" type="ORF">Q7C36_001407</name>
</gene>
<evidence type="ECO:0000313" key="6">
    <source>
        <dbReference type="Proteomes" id="UP001187315"/>
    </source>
</evidence>
<evidence type="ECO:0000256" key="2">
    <source>
        <dbReference type="ARBA" id="ARBA00024115"/>
    </source>
</evidence>
<dbReference type="EMBL" id="JAVHJS010000001">
    <property type="protein sequence ID" value="KAK2869536.1"/>
    <property type="molecule type" value="Genomic_DNA"/>
</dbReference>
<comment type="caution">
    <text evidence="5">The sequence shown here is derived from an EMBL/GenBank/DDBJ whole genome shotgun (WGS) entry which is preliminary data.</text>
</comment>
<sequence>MNVNHEVTLFVNEIQRHGNKNLDGKISVKFGVLFNDGKCGNYFEAFLGTLKAAKRNKINTFQGKLLLK</sequence>
<reference evidence="5" key="1">
    <citation type="submission" date="2023-08" db="EMBL/GenBank/DDBJ databases">
        <title>Pelteobagrus vachellii genome.</title>
        <authorList>
            <person name="Liu H."/>
        </authorList>
    </citation>
    <scope>NUCLEOTIDE SEQUENCE</scope>
    <source>
        <strain evidence="5">PRFRI_2022a</strain>
        <tissue evidence="5">Muscle</tissue>
    </source>
</reference>
<evidence type="ECO:0000313" key="5">
    <source>
        <dbReference type="EMBL" id="KAK2869536.1"/>
    </source>
</evidence>
<organism evidence="5 6">
    <name type="scientific">Tachysurus vachellii</name>
    <name type="common">Darkbarbel catfish</name>
    <name type="synonym">Pelteobagrus vachellii</name>
    <dbReference type="NCBI Taxonomy" id="175792"/>
    <lineage>
        <taxon>Eukaryota</taxon>
        <taxon>Metazoa</taxon>
        <taxon>Chordata</taxon>
        <taxon>Craniata</taxon>
        <taxon>Vertebrata</taxon>
        <taxon>Euteleostomi</taxon>
        <taxon>Actinopterygii</taxon>
        <taxon>Neopterygii</taxon>
        <taxon>Teleostei</taxon>
        <taxon>Ostariophysi</taxon>
        <taxon>Siluriformes</taxon>
        <taxon>Bagridae</taxon>
        <taxon>Tachysurus</taxon>
    </lineage>
</organism>
<dbReference type="InterPro" id="IPR044302">
    <property type="entry name" value="Costars"/>
</dbReference>
<dbReference type="Gene3D" id="1.10.10.1540">
    <property type="entry name" value="Costar domain"/>
    <property type="match status" value="1"/>
</dbReference>
<dbReference type="Pfam" id="PF14705">
    <property type="entry name" value="Costars"/>
    <property type="match status" value="1"/>
</dbReference>
<feature type="domain" description="Costars" evidence="4">
    <location>
        <begin position="1"/>
        <end position="68"/>
    </location>
</feature>
<keyword evidence="6" id="KW-1185">Reference proteome</keyword>